<gene>
    <name evidence="1" type="ORF">CDA63_12775</name>
</gene>
<dbReference type="EMBL" id="NIRR01000020">
    <property type="protein sequence ID" value="OWP62777.1"/>
    <property type="molecule type" value="Genomic_DNA"/>
</dbReference>
<reference evidence="1 2" key="1">
    <citation type="submission" date="2017-06" db="EMBL/GenBank/DDBJ databases">
        <title>Hymenobacter amundsenii sp. nov. isolated from regoliths in Antarctica.</title>
        <authorList>
            <person name="Sedlacek I."/>
            <person name="Kralova S."/>
            <person name="Pantucek R."/>
            <person name="Svec P."/>
            <person name="Holochova P."/>
            <person name="Stankova E."/>
            <person name="Vrbovska V."/>
            <person name="Busse H.-J."/>
        </authorList>
    </citation>
    <scope>NUCLEOTIDE SEQUENCE [LARGE SCALE GENOMIC DNA]</scope>
    <source>
        <strain evidence="1 2">CCM 8682</strain>
    </source>
</reference>
<protein>
    <submittedName>
        <fullName evidence="1">Uncharacterized protein</fullName>
    </submittedName>
</protein>
<sequence length="70" mass="8287">MKLGSWLLVLLNEAKKADTTCYGFFLIDGPYRRVALIDVKQKTEYWFDVINGEFGRDLVENILWYMYDSI</sequence>
<name>A0A246FJP1_9BACT</name>
<comment type="caution">
    <text evidence="1">The sequence shown here is derived from an EMBL/GenBank/DDBJ whole genome shotgun (WGS) entry which is preliminary data.</text>
</comment>
<dbReference type="Proteomes" id="UP000197277">
    <property type="component" value="Unassembled WGS sequence"/>
</dbReference>
<accession>A0A246FJP1</accession>
<dbReference type="AlphaFoldDB" id="A0A246FJP1"/>
<keyword evidence="2" id="KW-1185">Reference proteome</keyword>
<evidence type="ECO:0000313" key="1">
    <source>
        <dbReference type="EMBL" id="OWP62777.1"/>
    </source>
</evidence>
<organism evidence="1 2">
    <name type="scientific">Hymenobacter amundsenii</name>
    <dbReference type="NCBI Taxonomy" id="2006685"/>
    <lineage>
        <taxon>Bacteria</taxon>
        <taxon>Pseudomonadati</taxon>
        <taxon>Bacteroidota</taxon>
        <taxon>Cytophagia</taxon>
        <taxon>Cytophagales</taxon>
        <taxon>Hymenobacteraceae</taxon>
        <taxon>Hymenobacter</taxon>
    </lineage>
</organism>
<evidence type="ECO:0000313" key="2">
    <source>
        <dbReference type="Proteomes" id="UP000197277"/>
    </source>
</evidence>
<proteinExistence type="predicted"/>